<evidence type="ECO:0000256" key="3">
    <source>
        <dbReference type="ARBA" id="ARBA00023163"/>
    </source>
</evidence>
<dbReference type="SUPFAM" id="SSF64288">
    <property type="entry name" value="Chorismate lyase-like"/>
    <property type="match status" value="1"/>
</dbReference>
<evidence type="ECO:0000256" key="2">
    <source>
        <dbReference type="ARBA" id="ARBA00023125"/>
    </source>
</evidence>
<dbReference type="Pfam" id="PF00392">
    <property type="entry name" value="GntR"/>
    <property type="match status" value="1"/>
</dbReference>
<keyword evidence="1" id="KW-0805">Transcription regulation</keyword>
<dbReference type="InterPro" id="IPR028978">
    <property type="entry name" value="Chorismate_lyase_/UTRA_dom_sf"/>
</dbReference>
<dbReference type="CDD" id="cd07377">
    <property type="entry name" value="WHTH_GntR"/>
    <property type="match status" value="1"/>
</dbReference>
<feature type="domain" description="HTH gntR-type" evidence="4">
    <location>
        <begin position="4"/>
        <end position="72"/>
    </location>
</feature>
<dbReference type="Proteomes" id="UP001500908">
    <property type="component" value="Unassembled WGS sequence"/>
</dbReference>
<dbReference type="Gene3D" id="3.40.1410.10">
    <property type="entry name" value="Chorismate lyase-like"/>
    <property type="match status" value="1"/>
</dbReference>
<dbReference type="Gene3D" id="1.10.10.10">
    <property type="entry name" value="Winged helix-like DNA-binding domain superfamily/Winged helix DNA-binding domain"/>
    <property type="match status" value="1"/>
</dbReference>
<proteinExistence type="predicted"/>
<keyword evidence="2" id="KW-0238">DNA-binding</keyword>
<dbReference type="SUPFAM" id="SSF46785">
    <property type="entry name" value="Winged helix' DNA-binding domain"/>
    <property type="match status" value="1"/>
</dbReference>
<dbReference type="PRINTS" id="PR00035">
    <property type="entry name" value="HTHGNTR"/>
</dbReference>
<dbReference type="PANTHER" id="PTHR44846">
    <property type="entry name" value="MANNOSYL-D-GLYCERATE TRANSPORT/METABOLISM SYSTEM REPRESSOR MNGR-RELATED"/>
    <property type="match status" value="1"/>
</dbReference>
<dbReference type="InterPro" id="IPR036390">
    <property type="entry name" value="WH_DNA-bd_sf"/>
</dbReference>
<dbReference type="EMBL" id="BAABDD010000008">
    <property type="protein sequence ID" value="GAA3741924.1"/>
    <property type="molecule type" value="Genomic_DNA"/>
</dbReference>
<protein>
    <submittedName>
        <fullName evidence="5">GntR family transcriptional regulator</fullName>
    </submittedName>
</protein>
<reference evidence="6" key="1">
    <citation type="journal article" date="2019" name="Int. J. Syst. Evol. Microbiol.">
        <title>The Global Catalogue of Microorganisms (GCM) 10K type strain sequencing project: providing services to taxonomists for standard genome sequencing and annotation.</title>
        <authorList>
            <consortium name="The Broad Institute Genomics Platform"/>
            <consortium name="The Broad Institute Genome Sequencing Center for Infectious Disease"/>
            <person name="Wu L."/>
            <person name="Ma J."/>
        </authorList>
    </citation>
    <scope>NUCLEOTIDE SEQUENCE [LARGE SCALE GENOMIC DNA]</scope>
    <source>
        <strain evidence="6">JCM 17137</strain>
    </source>
</reference>
<dbReference type="InterPro" id="IPR000524">
    <property type="entry name" value="Tscrpt_reg_HTH_GntR"/>
</dbReference>
<dbReference type="Pfam" id="PF07702">
    <property type="entry name" value="UTRA"/>
    <property type="match status" value="1"/>
</dbReference>
<dbReference type="InterPro" id="IPR011663">
    <property type="entry name" value="UTRA"/>
</dbReference>
<evidence type="ECO:0000256" key="1">
    <source>
        <dbReference type="ARBA" id="ARBA00023015"/>
    </source>
</evidence>
<keyword evidence="3" id="KW-0804">Transcription</keyword>
<dbReference type="PANTHER" id="PTHR44846:SF17">
    <property type="entry name" value="GNTR-FAMILY TRANSCRIPTIONAL REGULATOR"/>
    <property type="match status" value="1"/>
</dbReference>
<sequence length="250" mass="28135">MTEESRYRQISRVLRKQIQDGTLERGDRLPSEKELEDRFRASRNTVRLALGVLRNQGLIESHPGRGHFVQSVLPFTYHASRYSGVVEEEIHDTEAAQLGELPRSAVELLIEKATAGVASRLHIDEGTMVAVRRAHRFRNNRPSSVETAYYPMDIARDSELMLPEDLGRGAVSVLQDLGHSQVGHVDELQSRMPSPEEAANLDLPPGVPVLELYRTGFSTQRPIRLTWTVFAGNSTRFQYETGDVSAYHSE</sequence>
<evidence type="ECO:0000313" key="6">
    <source>
        <dbReference type="Proteomes" id="UP001500908"/>
    </source>
</evidence>
<dbReference type="PROSITE" id="PS50949">
    <property type="entry name" value="HTH_GNTR"/>
    <property type="match status" value="1"/>
</dbReference>
<gene>
    <name evidence="5" type="ORF">GCM10022402_22090</name>
</gene>
<accession>A0ABP7FKM9</accession>
<keyword evidence="6" id="KW-1185">Reference proteome</keyword>
<organism evidence="5 6">
    <name type="scientific">Salinactinospora qingdaonensis</name>
    <dbReference type="NCBI Taxonomy" id="702744"/>
    <lineage>
        <taxon>Bacteria</taxon>
        <taxon>Bacillati</taxon>
        <taxon>Actinomycetota</taxon>
        <taxon>Actinomycetes</taxon>
        <taxon>Streptosporangiales</taxon>
        <taxon>Nocardiopsidaceae</taxon>
        <taxon>Salinactinospora</taxon>
    </lineage>
</organism>
<comment type="caution">
    <text evidence="5">The sequence shown here is derived from an EMBL/GenBank/DDBJ whole genome shotgun (WGS) entry which is preliminary data.</text>
</comment>
<evidence type="ECO:0000259" key="4">
    <source>
        <dbReference type="PROSITE" id="PS50949"/>
    </source>
</evidence>
<dbReference type="SMART" id="SM00345">
    <property type="entry name" value="HTH_GNTR"/>
    <property type="match status" value="1"/>
</dbReference>
<name>A0ABP7FKM9_9ACTN</name>
<dbReference type="InterPro" id="IPR050679">
    <property type="entry name" value="Bact_HTH_transcr_reg"/>
</dbReference>
<dbReference type="SMART" id="SM00866">
    <property type="entry name" value="UTRA"/>
    <property type="match status" value="1"/>
</dbReference>
<evidence type="ECO:0000313" key="5">
    <source>
        <dbReference type="EMBL" id="GAA3741924.1"/>
    </source>
</evidence>
<dbReference type="InterPro" id="IPR036388">
    <property type="entry name" value="WH-like_DNA-bd_sf"/>
</dbReference>
<dbReference type="RefSeq" id="WP_344970531.1">
    <property type="nucleotide sequence ID" value="NZ_BAABDD010000008.1"/>
</dbReference>